<dbReference type="Proteomes" id="UP000799118">
    <property type="component" value="Unassembled WGS sequence"/>
</dbReference>
<evidence type="ECO:0000313" key="2">
    <source>
        <dbReference type="EMBL" id="KAE9388476.1"/>
    </source>
</evidence>
<dbReference type="OrthoDB" id="5149641at2759"/>
<evidence type="ECO:0000259" key="1">
    <source>
        <dbReference type="Pfam" id="PF18765"/>
    </source>
</evidence>
<dbReference type="AlphaFoldDB" id="A0A6A4GSQ8"/>
<dbReference type="EMBL" id="ML769741">
    <property type="protein sequence ID" value="KAE9388476.1"/>
    <property type="molecule type" value="Genomic_DNA"/>
</dbReference>
<dbReference type="CDD" id="cd05403">
    <property type="entry name" value="NT_KNTase_like"/>
    <property type="match status" value="1"/>
</dbReference>
<sequence length="272" mass="30762">MSIPTFDEMYTRLLPVWEREENREMVSWAGIFGSVGRGRAHKDSDVDIVLVMKEGASGEPIELEQDLKAACGRDVSYLVISRNPEDGSWMWGHVPDEALLSARTVFGDPKDIAHLKQEGFSKLFQAKKRYESIAEVVQKIKCCVARAQTLETFLLPDFQATRQQCLSALYALFELLDIPFSDPIRTIPAYTAFEKAEQTKKIIRDGSLDIDATVWAKIWPRLQAGDLAMWSWDVAISCAQTYLKHMFASARLADSFERGLSIDDSLYVDIAR</sequence>
<organism evidence="2 3">
    <name type="scientific">Gymnopus androsaceus JB14</name>
    <dbReference type="NCBI Taxonomy" id="1447944"/>
    <lineage>
        <taxon>Eukaryota</taxon>
        <taxon>Fungi</taxon>
        <taxon>Dikarya</taxon>
        <taxon>Basidiomycota</taxon>
        <taxon>Agaricomycotina</taxon>
        <taxon>Agaricomycetes</taxon>
        <taxon>Agaricomycetidae</taxon>
        <taxon>Agaricales</taxon>
        <taxon>Marasmiineae</taxon>
        <taxon>Omphalotaceae</taxon>
        <taxon>Gymnopus</taxon>
    </lineage>
</organism>
<dbReference type="Gene3D" id="3.30.460.10">
    <property type="entry name" value="Beta Polymerase, domain 2"/>
    <property type="match status" value="1"/>
</dbReference>
<name>A0A6A4GSQ8_9AGAR</name>
<keyword evidence="3" id="KW-1185">Reference proteome</keyword>
<dbReference type="SUPFAM" id="SSF81301">
    <property type="entry name" value="Nucleotidyltransferase"/>
    <property type="match status" value="1"/>
</dbReference>
<dbReference type="InterPro" id="IPR043519">
    <property type="entry name" value="NT_sf"/>
</dbReference>
<dbReference type="InterPro" id="IPR041633">
    <property type="entry name" value="Polbeta"/>
</dbReference>
<proteinExistence type="predicted"/>
<reference evidence="2" key="1">
    <citation type="journal article" date="2019" name="Environ. Microbiol.">
        <title>Fungal ecological strategies reflected in gene transcription - a case study of two litter decomposers.</title>
        <authorList>
            <person name="Barbi F."/>
            <person name="Kohler A."/>
            <person name="Barry K."/>
            <person name="Baskaran P."/>
            <person name="Daum C."/>
            <person name="Fauchery L."/>
            <person name="Ihrmark K."/>
            <person name="Kuo A."/>
            <person name="LaButti K."/>
            <person name="Lipzen A."/>
            <person name="Morin E."/>
            <person name="Grigoriev I.V."/>
            <person name="Henrissat B."/>
            <person name="Lindahl B."/>
            <person name="Martin F."/>
        </authorList>
    </citation>
    <scope>NUCLEOTIDE SEQUENCE</scope>
    <source>
        <strain evidence="2">JB14</strain>
    </source>
</reference>
<accession>A0A6A4GSQ8</accession>
<protein>
    <recommendedName>
        <fullName evidence="1">Polymerase beta nucleotidyltransferase domain-containing protein</fullName>
    </recommendedName>
</protein>
<gene>
    <name evidence="2" type="ORF">BT96DRAFT_968085</name>
</gene>
<evidence type="ECO:0000313" key="3">
    <source>
        <dbReference type="Proteomes" id="UP000799118"/>
    </source>
</evidence>
<dbReference type="Pfam" id="PF18765">
    <property type="entry name" value="Polbeta"/>
    <property type="match status" value="1"/>
</dbReference>
<feature type="domain" description="Polymerase beta nucleotidyltransferase" evidence="1">
    <location>
        <begin position="22"/>
        <end position="82"/>
    </location>
</feature>